<protein>
    <submittedName>
        <fullName evidence="1">Uncharacterized protein</fullName>
    </submittedName>
</protein>
<evidence type="ECO:0000313" key="2">
    <source>
        <dbReference type="Proteomes" id="UP000000305"/>
    </source>
</evidence>
<dbReference type="EMBL" id="GL732526">
    <property type="protein sequence ID" value="EFX88162.1"/>
    <property type="molecule type" value="Genomic_DNA"/>
</dbReference>
<proteinExistence type="predicted"/>
<name>E9FXU4_DAPPU</name>
<reference evidence="1 2" key="1">
    <citation type="journal article" date="2011" name="Science">
        <title>The ecoresponsive genome of Daphnia pulex.</title>
        <authorList>
            <person name="Colbourne J.K."/>
            <person name="Pfrender M.E."/>
            <person name="Gilbert D."/>
            <person name="Thomas W.K."/>
            <person name="Tucker A."/>
            <person name="Oakley T.H."/>
            <person name="Tokishita S."/>
            <person name="Aerts A."/>
            <person name="Arnold G.J."/>
            <person name="Basu M.K."/>
            <person name="Bauer D.J."/>
            <person name="Caceres C.E."/>
            <person name="Carmel L."/>
            <person name="Casola C."/>
            <person name="Choi J.H."/>
            <person name="Detter J.C."/>
            <person name="Dong Q."/>
            <person name="Dusheyko S."/>
            <person name="Eads B.D."/>
            <person name="Frohlich T."/>
            <person name="Geiler-Samerotte K.A."/>
            <person name="Gerlach D."/>
            <person name="Hatcher P."/>
            <person name="Jogdeo S."/>
            <person name="Krijgsveld J."/>
            <person name="Kriventseva E.V."/>
            <person name="Kultz D."/>
            <person name="Laforsch C."/>
            <person name="Lindquist E."/>
            <person name="Lopez J."/>
            <person name="Manak J.R."/>
            <person name="Muller J."/>
            <person name="Pangilinan J."/>
            <person name="Patwardhan R.P."/>
            <person name="Pitluck S."/>
            <person name="Pritham E.J."/>
            <person name="Rechtsteiner A."/>
            <person name="Rho M."/>
            <person name="Rogozin I.B."/>
            <person name="Sakarya O."/>
            <person name="Salamov A."/>
            <person name="Schaack S."/>
            <person name="Shapiro H."/>
            <person name="Shiga Y."/>
            <person name="Skalitzky C."/>
            <person name="Smith Z."/>
            <person name="Souvorov A."/>
            <person name="Sung W."/>
            <person name="Tang Z."/>
            <person name="Tsuchiya D."/>
            <person name="Tu H."/>
            <person name="Vos H."/>
            <person name="Wang M."/>
            <person name="Wolf Y.I."/>
            <person name="Yamagata H."/>
            <person name="Yamada T."/>
            <person name="Ye Y."/>
            <person name="Shaw J.R."/>
            <person name="Andrews J."/>
            <person name="Crease T.J."/>
            <person name="Tang H."/>
            <person name="Lucas S.M."/>
            <person name="Robertson H.M."/>
            <person name="Bork P."/>
            <person name="Koonin E.V."/>
            <person name="Zdobnov E.M."/>
            <person name="Grigoriev I.V."/>
            <person name="Lynch M."/>
            <person name="Boore J.L."/>
        </authorList>
    </citation>
    <scope>NUCLEOTIDE SEQUENCE [LARGE SCALE GENOMIC DNA]</scope>
</reference>
<dbReference type="AlphaFoldDB" id="E9FXU4"/>
<accession>E9FXU4</accession>
<dbReference type="Proteomes" id="UP000000305">
    <property type="component" value="Unassembled WGS sequence"/>
</dbReference>
<dbReference type="InParanoid" id="E9FXU4"/>
<sequence>MFWTPESGGVTIKEKSSCTPINSHLPEDRQKTYVNQTTCAQYESFVTGETTQMLLVAQVLITSCGQWSALTFGDMLLTVRLCCCISPSSACYFHAGL</sequence>
<evidence type="ECO:0000313" key="1">
    <source>
        <dbReference type="EMBL" id="EFX88162.1"/>
    </source>
</evidence>
<keyword evidence="2" id="KW-1185">Reference proteome</keyword>
<dbReference type="KEGG" id="dpx:DAPPUDRAFT_311759"/>
<organism evidence="1 2">
    <name type="scientific">Daphnia pulex</name>
    <name type="common">Water flea</name>
    <dbReference type="NCBI Taxonomy" id="6669"/>
    <lineage>
        <taxon>Eukaryota</taxon>
        <taxon>Metazoa</taxon>
        <taxon>Ecdysozoa</taxon>
        <taxon>Arthropoda</taxon>
        <taxon>Crustacea</taxon>
        <taxon>Branchiopoda</taxon>
        <taxon>Diplostraca</taxon>
        <taxon>Cladocera</taxon>
        <taxon>Anomopoda</taxon>
        <taxon>Daphniidae</taxon>
        <taxon>Daphnia</taxon>
    </lineage>
</organism>
<gene>
    <name evidence="1" type="ORF">DAPPUDRAFT_311759</name>
</gene>
<dbReference type="HOGENOM" id="CLU_2348787_0_0_1"/>